<dbReference type="PANTHER" id="PTHR31917">
    <property type="entry name" value="AGENET DOMAIN-CONTAINING PROTEIN-RELATED"/>
    <property type="match status" value="1"/>
</dbReference>
<keyword evidence="2" id="KW-0341">Growth regulation</keyword>
<dbReference type="Proteomes" id="UP000243975">
    <property type="component" value="Unassembled WGS sequence"/>
</dbReference>
<dbReference type="Pfam" id="PF05641">
    <property type="entry name" value="Agenet"/>
    <property type="match status" value="1"/>
</dbReference>
<dbReference type="CDD" id="cd20406">
    <property type="entry name" value="Tudor_Agenet_AtDUF_rpt2_4"/>
    <property type="match status" value="1"/>
</dbReference>
<evidence type="ECO:0000313" key="7">
    <source>
        <dbReference type="Proteomes" id="UP000243975"/>
    </source>
</evidence>
<name>A0A103Y198_CYNCS</name>
<dbReference type="InterPro" id="IPR014002">
    <property type="entry name" value="Agenet_dom_plant"/>
</dbReference>
<keyword evidence="1" id="KW-0813">Transport</keyword>
<dbReference type="EMBL" id="LEKV01003357">
    <property type="protein sequence ID" value="KVI00682.1"/>
    <property type="molecule type" value="Genomic_DNA"/>
</dbReference>
<evidence type="ECO:0000256" key="2">
    <source>
        <dbReference type="ARBA" id="ARBA00022604"/>
    </source>
</evidence>
<proteinExistence type="predicted"/>
<evidence type="ECO:0000259" key="5">
    <source>
        <dbReference type="SMART" id="SM00743"/>
    </source>
</evidence>
<feature type="region of interest" description="Disordered" evidence="4">
    <location>
        <begin position="305"/>
        <end position="326"/>
    </location>
</feature>
<evidence type="ECO:0000256" key="4">
    <source>
        <dbReference type="SAM" id="MobiDB-lite"/>
    </source>
</evidence>
<dbReference type="SMART" id="SM00743">
    <property type="entry name" value="Agenet"/>
    <property type="match status" value="2"/>
</dbReference>
<dbReference type="CDD" id="cd20405">
    <property type="entry name" value="Tudor_Agenet_AtDUF_rpt1_3"/>
    <property type="match status" value="1"/>
</dbReference>
<evidence type="ECO:0000256" key="3">
    <source>
        <dbReference type="SAM" id="Coils"/>
    </source>
</evidence>
<feature type="domain" description="Agenet" evidence="5">
    <location>
        <begin position="105"/>
        <end position="164"/>
    </location>
</feature>
<keyword evidence="3" id="KW-0175">Coiled coil</keyword>
<comment type="caution">
    <text evidence="6">The sequence shown here is derived from an EMBL/GenBank/DDBJ whole genome shotgun (WGS) entry which is preliminary data.</text>
</comment>
<evidence type="ECO:0000256" key="1">
    <source>
        <dbReference type="ARBA" id="ARBA00022448"/>
    </source>
</evidence>
<sequence length="576" mass="64915">MVLSKGSRVEVSSDDAGFQGAWYVATLLDNVNVQESKSKGSKHKSKRRKKIGYIVKYDSLFQECNLSEHLMEIVDPSFVRPLPPRYPRRNNEVAEAEAEAEEVGCDFELFDVVDAYHLDGWWIGVVTKVMIDGEFKKYIVSFESPPEEVEFEKSELRLHVDWIDGRWQVPPKKTLEHQSAVINAAETPKSNDDAHSGFTAPSEGAIMTDPDNPTVGPQISAKKKSGSQKIAVAHGETVGGPDLSVTYNRNKRGERNSHGKRFQSSAGSKGNTEVVVPLLGASGSKAIHQDSLLFEQEISITETCEAESGKIPQKRKRGRPPRSLIKMPNDLLQDNQESGERVSSVIHEMTTELDEQPLSVWYQGLHPMKVMKNTAIVNNREITKYQQEWPFTKQSPIWATIESLELYQNSPQKPHFSLLKKVKEDYREGFAIAHMVTFANVVQRTSKLKLDDANDLLENSLKTVGDLETHGFDVGAVRARLNELLSRKAQVGELKDKLKQVETELEKQNVEKSKIDEQINQLEGEMQELQEKLVESVKKKNVKDEEIMMLQSNLHLVGNQIMDLKVDFEKLAATPL</sequence>
<dbReference type="InterPro" id="IPR007930">
    <property type="entry name" value="DUF724"/>
</dbReference>
<organism evidence="6 7">
    <name type="scientific">Cynara cardunculus var. scolymus</name>
    <name type="common">Globe artichoke</name>
    <name type="synonym">Cynara scolymus</name>
    <dbReference type="NCBI Taxonomy" id="59895"/>
    <lineage>
        <taxon>Eukaryota</taxon>
        <taxon>Viridiplantae</taxon>
        <taxon>Streptophyta</taxon>
        <taxon>Embryophyta</taxon>
        <taxon>Tracheophyta</taxon>
        <taxon>Spermatophyta</taxon>
        <taxon>Magnoliopsida</taxon>
        <taxon>eudicotyledons</taxon>
        <taxon>Gunneridae</taxon>
        <taxon>Pentapetalae</taxon>
        <taxon>asterids</taxon>
        <taxon>campanulids</taxon>
        <taxon>Asterales</taxon>
        <taxon>Asteraceae</taxon>
        <taxon>Carduoideae</taxon>
        <taxon>Cardueae</taxon>
        <taxon>Carduinae</taxon>
        <taxon>Cynara</taxon>
    </lineage>
</organism>
<dbReference type="OMA" id="NICQMES"/>
<evidence type="ECO:0000313" key="6">
    <source>
        <dbReference type="EMBL" id="KVI00682.1"/>
    </source>
</evidence>
<gene>
    <name evidence="6" type="ORF">Ccrd_021067</name>
</gene>
<dbReference type="Gramene" id="KVI00682">
    <property type="protein sequence ID" value="KVI00682"/>
    <property type="gene ID" value="Ccrd_021067"/>
</dbReference>
<dbReference type="PANTHER" id="PTHR31917:SF114">
    <property type="entry name" value="AGENET-LIKE DOMAIN-CONTAINING PROTEIN"/>
    <property type="match status" value="1"/>
</dbReference>
<dbReference type="Pfam" id="PF05266">
    <property type="entry name" value="DUF724"/>
    <property type="match status" value="1"/>
</dbReference>
<feature type="region of interest" description="Disordered" evidence="4">
    <location>
        <begin position="241"/>
        <end position="269"/>
    </location>
</feature>
<dbReference type="InterPro" id="IPR008395">
    <property type="entry name" value="Agenet-like_dom"/>
</dbReference>
<feature type="coiled-coil region" evidence="3">
    <location>
        <begin position="491"/>
        <end position="546"/>
    </location>
</feature>
<keyword evidence="7" id="KW-1185">Reference proteome</keyword>
<protein>
    <submittedName>
        <fullName evidence="6">Agenet-like domain-containing protein</fullName>
    </submittedName>
</protein>
<dbReference type="AlphaFoldDB" id="A0A103Y198"/>
<reference evidence="6 7" key="1">
    <citation type="journal article" date="2016" name="Sci. Rep.">
        <title>The genome sequence of the outbreeding globe artichoke constructed de novo incorporating a phase-aware low-pass sequencing strategy of F1 progeny.</title>
        <authorList>
            <person name="Scaglione D."/>
            <person name="Reyes-Chin-Wo S."/>
            <person name="Acquadro A."/>
            <person name="Froenicke L."/>
            <person name="Portis E."/>
            <person name="Beitel C."/>
            <person name="Tirone M."/>
            <person name="Mauro R."/>
            <person name="Lo Monaco A."/>
            <person name="Mauromicale G."/>
            <person name="Faccioli P."/>
            <person name="Cattivelli L."/>
            <person name="Rieseberg L."/>
            <person name="Michelmore R."/>
            <person name="Lanteri S."/>
        </authorList>
    </citation>
    <scope>NUCLEOTIDE SEQUENCE [LARGE SCALE GENOMIC DNA]</scope>
    <source>
        <strain evidence="6">2C</strain>
    </source>
</reference>
<accession>A0A103Y198</accession>
<feature type="domain" description="Agenet" evidence="5">
    <location>
        <begin position="1"/>
        <end position="87"/>
    </location>
</feature>